<dbReference type="Proteomes" id="UP001497516">
    <property type="component" value="Chromosome 2"/>
</dbReference>
<sequence length="84" mass="10164">MKRMKGESKDKKKVVDGIGGNLRAEEEASKEQRRSLWEERMKLNAKELEWLNRTEHLWRKILEYEGTELQVFKDTFRKLDALRK</sequence>
<name>A0AAV2DH57_9ROSI</name>
<protein>
    <submittedName>
        <fullName evidence="2">Uncharacterized protein</fullName>
    </submittedName>
</protein>
<evidence type="ECO:0000313" key="2">
    <source>
        <dbReference type="EMBL" id="CAL1372986.1"/>
    </source>
</evidence>
<reference evidence="2 3" key="1">
    <citation type="submission" date="2024-04" db="EMBL/GenBank/DDBJ databases">
        <authorList>
            <person name="Fracassetti M."/>
        </authorList>
    </citation>
    <scope>NUCLEOTIDE SEQUENCE [LARGE SCALE GENOMIC DNA]</scope>
</reference>
<keyword evidence="3" id="KW-1185">Reference proteome</keyword>
<accession>A0AAV2DH57</accession>
<dbReference type="EMBL" id="OZ034815">
    <property type="protein sequence ID" value="CAL1372986.1"/>
    <property type="molecule type" value="Genomic_DNA"/>
</dbReference>
<proteinExistence type="predicted"/>
<dbReference type="AlphaFoldDB" id="A0AAV2DH57"/>
<feature type="compositionally biased region" description="Basic and acidic residues" evidence="1">
    <location>
        <begin position="1"/>
        <end position="15"/>
    </location>
</feature>
<organism evidence="2 3">
    <name type="scientific">Linum trigynum</name>
    <dbReference type="NCBI Taxonomy" id="586398"/>
    <lineage>
        <taxon>Eukaryota</taxon>
        <taxon>Viridiplantae</taxon>
        <taxon>Streptophyta</taxon>
        <taxon>Embryophyta</taxon>
        <taxon>Tracheophyta</taxon>
        <taxon>Spermatophyta</taxon>
        <taxon>Magnoliopsida</taxon>
        <taxon>eudicotyledons</taxon>
        <taxon>Gunneridae</taxon>
        <taxon>Pentapetalae</taxon>
        <taxon>rosids</taxon>
        <taxon>fabids</taxon>
        <taxon>Malpighiales</taxon>
        <taxon>Linaceae</taxon>
        <taxon>Linum</taxon>
    </lineage>
</organism>
<evidence type="ECO:0000256" key="1">
    <source>
        <dbReference type="SAM" id="MobiDB-lite"/>
    </source>
</evidence>
<gene>
    <name evidence="2" type="ORF">LTRI10_LOCUS14945</name>
</gene>
<evidence type="ECO:0000313" key="3">
    <source>
        <dbReference type="Proteomes" id="UP001497516"/>
    </source>
</evidence>
<feature type="region of interest" description="Disordered" evidence="1">
    <location>
        <begin position="1"/>
        <end position="29"/>
    </location>
</feature>